<dbReference type="InterPro" id="IPR015421">
    <property type="entry name" value="PyrdxlP-dep_Trfase_major"/>
</dbReference>
<keyword evidence="4 6" id="KW-0663">Pyridoxal phosphate</keyword>
<dbReference type="PANTHER" id="PTHR45677:SF13">
    <property type="entry name" value="LP10922P"/>
    <property type="match status" value="1"/>
</dbReference>
<dbReference type="Gene3D" id="3.40.640.10">
    <property type="entry name" value="Type I PLP-dependent aspartate aminotransferase-like (Major domain)"/>
    <property type="match status" value="1"/>
</dbReference>
<gene>
    <name evidence="8" type="ORF">A2Z22_05110</name>
</gene>
<dbReference type="InterPro" id="IPR015424">
    <property type="entry name" value="PyrdxlP-dep_Trfase"/>
</dbReference>
<evidence type="ECO:0000256" key="4">
    <source>
        <dbReference type="ARBA" id="ARBA00022898"/>
    </source>
</evidence>
<sequence>MKENIDAGGKMENLWSKYFLKPDHSNLQGAVDQIATALKGLSEHFGLSPMYPKHKGIPSIDQIIAGAELPQDYDSDPGKTLKKLGDYLQGSVKAGHPFMVKNIIPTVSLPYLSAYFASSTLMANAVTGEDAGQILLAEISTVAEISKLAGLDANLSGGVFTFGGTGTNLYGLKIGLTKVDSESHSKGITRPIACVESAPSHYCHATAVDWLGIGTDNLIRVKSNLNQTTNVQELKSACRGAIEQGKRIACITVLGGTTSNMGIDNIKEIADIRNSLVKDYSLDYSPHIHADAVLGWAFLVFRDYDFTLNPLGFSAKTIDQLQKIAERMDTLRYADSFGVDFHKLGFMPYTSSVFIVKNREDLKLLRRDADIMTPLFHDDEAYNPGKYTLETSRSAANILATWMSMNMLGKDGYRLLLGHSLEMGDVCRDEIIRNQPAGLHIANEEFFGPDVFVRCYPPGVDPEATYREELNNDQLLLKHSKYITQFANWMEKEGVPFQEEGIALSRSSAAIYTNTGRPMVALRIYPLSPFMQEEHAVELIQRIVRYKKLFDGENQAIK</sequence>
<keyword evidence="3" id="KW-0210">Decarboxylase</keyword>
<evidence type="ECO:0000256" key="5">
    <source>
        <dbReference type="ARBA" id="ARBA00023239"/>
    </source>
</evidence>
<dbReference type="Pfam" id="PF00282">
    <property type="entry name" value="Pyridoxal_deC"/>
    <property type="match status" value="1"/>
</dbReference>
<accession>A0A1F7X8D5</accession>
<keyword evidence="5 7" id="KW-0456">Lyase</keyword>
<comment type="caution">
    <text evidence="8">The sequence shown here is derived from an EMBL/GenBank/DDBJ whole genome shotgun (WGS) entry which is preliminary data.</text>
</comment>
<evidence type="ECO:0008006" key="10">
    <source>
        <dbReference type="Google" id="ProtNLM"/>
    </source>
</evidence>
<evidence type="ECO:0000313" key="9">
    <source>
        <dbReference type="Proteomes" id="UP000177053"/>
    </source>
</evidence>
<evidence type="ECO:0000256" key="6">
    <source>
        <dbReference type="PIRSR" id="PIRSR602129-50"/>
    </source>
</evidence>
<comment type="cofactor">
    <cofactor evidence="1 6 7">
        <name>pyridoxal 5'-phosphate</name>
        <dbReference type="ChEBI" id="CHEBI:597326"/>
    </cofactor>
</comment>
<dbReference type="GO" id="GO:0005737">
    <property type="term" value="C:cytoplasm"/>
    <property type="evidence" value="ECO:0007669"/>
    <property type="project" value="TreeGrafter"/>
</dbReference>
<dbReference type="PANTHER" id="PTHR45677">
    <property type="entry name" value="GLUTAMATE DECARBOXYLASE-RELATED"/>
    <property type="match status" value="1"/>
</dbReference>
<reference evidence="8 9" key="1">
    <citation type="journal article" date="2016" name="Nat. Commun.">
        <title>Thousands of microbial genomes shed light on interconnected biogeochemical processes in an aquifer system.</title>
        <authorList>
            <person name="Anantharaman K."/>
            <person name="Brown C.T."/>
            <person name="Hug L.A."/>
            <person name="Sharon I."/>
            <person name="Castelle C.J."/>
            <person name="Probst A.J."/>
            <person name="Thomas B.C."/>
            <person name="Singh A."/>
            <person name="Wilkins M.J."/>
            <person name="Karaoz U."/>
            <person name="Brodie E.L."/>
            <person name="Williams K.H."/>
            <person name="Hubbard S.S."/>
            <person name="Banfield J.F."/>
        </authorList>
    </citation>
    <scope>NUCLEOTIDE SEQUENCE [LARGE SCALE GENOMIC DNA]</scope>
</reference>
<proteinExistence type="inferred from homology"/>
<organism evidence="8 9">
    <name type="scientific">Candidatus Woesebacteria bacterium RBG_16_34_12</name>
    <dbReference type="NCBI Taxonomy" id="1802480"/>
    <lineage>
        <taxon>Bacteria</taxon>
        <taxon>Candidatus Woeseibacteriota</taxon>
    </lineage>
</organism>
<dbReference type="GO" id="GO:0019752">
    <property type="term" value="P:carboxylic acid metabolic process"/>
    <property type="evidence" value="ECO:0007669"/>
    <property type="project" value="InterPro"/>
</dbReference>
<comment type="similarity">
    <text evidence="2 7">Belongs to the group II decarboxylase family.</text>
</comment>
<evidence type="ECO:0000256" key="1">
    <source>
        <dbReference type="ARBA" id="ARBA00001933"/>
    </source>
</evidence>
<evidence type="ECO:0000256" key="2">
    <source>
        <dbReference type="ARBA" id="ARBA00009533"/>
    </source>
</evidence>
<evidence type="ECO:0000256" key="3">
    <source>
        <dbReference type="ARBA" id="ARBA00022793"/>
    </source>
</evidence>
<dbReference type="InterPro" id="IPR002129">
    <property type="entry name" value="PyrdxlP-dep_de-COase"/>
</dbReference>
<evidence type="ECO:0000313" key="8">
    <source>
        <dbReference type="EMBL" id="OGM11300.1"/>
    </source>
</evidence>
<feature type="modified residue" description="N6-(pyridoxal phosphate)lysine" evidence="6">
    <location>
        <position position="343"/>
    </location>
</feature>
<dbReference type="GO" id="GO:0030170">
    <property type="term" value="F:pyridoxal phosphate binding"/>
    <property type="evidence" value="ECO:0007669"/>
    <property type="project" value="InterPro"/>
</dbReference>
<dbReference type="SUPFAM" id="SSF53383">
    <property type="entry name" value="PLP-dependent transferases"/>
    <property type="match status" value="1"/>
</dbReference>
<evidence type="ECO:0000256" key="7">
    <source>
        <dbReference type="RuleBase" id="RU000382"/>
    </source>
</evidence>
<protein>
    <recommendedName>
        <fullName evidence="10">Pyridoxal-dependent decarboxylase</fullName>
    </recommendedName>
</protein>
<dbReference type="AlphaFoldDB" id="A0A1F7X8D5"/>
<name>A0A1F7X8D5_9BACT</name>
<dbReference type="EMBL" id="MGFS01000021">
    <property type="protein sequence ID" value="OGM11300.1"/>
    <property type="molecule type" value="Genomic_DNA"/>
</dbReference>
<dbReference type="Proteomes" id="UP000177053">
    <property type="component" value="Unassembled WGS sequence"/>
</dbReference>
<dbReference type="GO" id="GO:0016831">
    <property type="term" value="F:carboxy-lyase activity"/>
    <property type="evidence" value="ECO:0007669"/>
    <property type="project" value="UniProtKB-KW"/>
</dbReference>